<dbReference type="InterPro" id="IPR036873">
    <property type="entry name" value="Rhodanese-like_dom_sf"/>
</dbReference>
<dbReference type="EMBL" id="CP036434">
    <property type="protein sequence ID" value="QDV05214.1"/>
    <property type="molecule type" value="Genomic_DNA"/>
</dbReference>
<dbReference type="Proteomes" id="UP000320390">
    <property type="component" value="Chromosome"/>
</dbReference>
<dbReference type="PANTHER" id="PTHR43031:SF1">
    <property type="entry name" value="PYRIDINE NUCLEOTIDE-DISULPHIDE OXIDOREDUCTASE"/>
    <property type="match status" value="1"/>
</dbReference>
<evidence type="ECO:0000259" key="1">
    <source>
        <dbReference type="PROSITE" id="PS50206"/>
    </source>
</evidence>
<dbReference type="Gene3D" id="3.40.250.10">
    <property type="entry name" value="Rhodanese-like domain"/>
    <property type="match status" value="2"/>
</dbReference>
<proteinExistence type="predicted"/>
<dbReference type="PANTHER" id="PTHR43031">
    <property type="entry name" value="FAD-DEPENDENT OXIDOREDUCTASE"/>
    <property type="match status" value="1"/>
</dbReference>
<accession>A0A518EM95</accession>
<dbReference type="AlphaFoldDB" id="A0A518EM95"/>
<feature type="domain" description="Rhodanese" evidence="1">
    <location>
        <begin position="213"/>
        <end position="301"/>
    </location>
</feature>
<gene>
    <name evidence="2" type="ORF">Poly30_07100</name>
</gene>
<keyword evidence="3" id="KW-1185">Reference proteome</keyword>
<dbReference type="InterPro" id="IPR036866">
    <property type="entry name" value="RibonucZ/Hydroxyglut_hydro"/>
</dbReference>
<sequence length="309" mass="33393">MIVKQFQTEAHEIASYLLVDQGAGTASVVNPLPDPATIEGYVDEAEAHGATIEQVLLTHFDSAHLEGYEKLRARLGHLILQGPRPLADSSQGSAPLAALALETFLERRRSGALLIDVRPAAEFARAHLRGAVNLVLNDEFCRWAAALLEPGIPILIVAGPEDAQEASRRLRQIGLDLVEGFLEGGMEVALRRHDLVESTRQCSPETIDRRLHQSEPPLVVDVRTPSEFATEHIVGAVNIPLSVLWDRAGELPMGRELAIICRRGHRSSTALSLLMAEGVTTTCNIAGGMDAWKAGGFPIESRSAPSYGV</sequence>
<dbReference type="RefSeq" id="WP_145194631.1">
    <property type="nucleotide sequence ID" value="NZ_CP036434.1"/>
</dbReference>
<dbReference type="InterPro" id="IPR001763">
    <property type="entry name" value="Rhodanese-like_dom"/>
</dbReference>
<dbReference type="PROSITE" id="PS50206">
    <property type="entry name" value="RHODANESE_3"/>
    <property type="match status" value="2"/>
</dbReference>
<dbReference type="Pfam" id="PF00581">
    <property type="entry name" value="Rhodanese"/>
    <property type="match status" value="2"/>
</dbReference>
<organism evidence="2 3">
    <name type="scientific">Saltatorellus ferox</name>
    <dbReference type="NCBI Taxonomy" id="2528018"/>
    <lineage>
        <taxon>Bacteria</taxon>
        <taxon>Pseudomonadati</taxon>
        <taxon>Planctomycetota</taxon>
        <taxon>Planctomycetia</taxon>
        <taxon>Planctomycetia incertae sedis</taxon>
        <taxon>Saltatorellus</taxon>
    </lineage>
</organism>
<dbReference type="InterPro" id="IPR050229">
    <property type="entry name" value="GlpE_sulfurtransferase"/>
</dbReference>
<name>A0A518EM95_9BACT</name>
<dbReference type="SMART" id="SM00450">
    <property type="entry name" value="RHOD"/>
    <property type="match status" value="2"/>
</dbReference>
<reference evidence="2 3" key="1">
    <citation type="submission" date="2019-02" db="EMBL/GenBank/DDBJ databases">
        <title>Deep-cultivation of Planctomycetes and their phenomic and genomic characterization uncovers novel biology.</title>
        <authorList>
            <person name="Wiegand S."/>
            <person name="Jogler M."/>
            <person name="Boedeker C."/>
            <person name="Pinto D."/>
            <person name="Vollmers J."/>
            <person name="Rivas-Marin E."/>
            <person name="Kohn T."/>
            <person name="Peeters S.H."/>
            <person name="Heuer A."/>
            <person name="Rast P."/>
            <person name="Oberbeckmann S."/>
            <person name="Bunk B."/>
            <person name="Jeske O."/>
            <person name="Meyerdierks A."/>
            <person name="Storesund J.E."/>
            <person name="Kallscheuer N."/>
            <person name="Luecker S."/>
            <person name="Lage O.M."/>
            <person name="Pohl T."/>
            <person name="Merkel B.J."/>
            <person name="Hornburger P."/>
            <person name="Mueller R.-W."/>
            <person name="Bruemmer F."/>
            <person name="Labrenz M."/>
            <person name="Spormann A.M."/>
            <person name="Op den Camp H."/>
            <person name="Overmann J."/>
            <person name="Amann R."/>
            <person name="Jetten M.S.M."/>
            <person name="Mascher T."/>
            <person name="Medema M.H."/>
            <person name="Devos D.P."/>
            <person name="Kaster A.-K."/>
            <person name="Ovreas L."/>
            <person name="Rohde M."/>
            <person name="Galperin M.Y."/>
            <person name="Jogler C."/>
        </authorList>
    </citation>
    <scope>NUCLEOTIDE SEQUENCE [LARGE SCALE GENOMIC DNA]</scope>
    <source>
        <strain evidence="2 3">Poly30</strain>
    </source>
</reference>
<dbReference type="CDD" id="cd00158">
    <property type="entry name" value="RHOD"/>
    <property type="match status" value="2"/>
</dbReference>
<evidence type="ECO:0000313" key="2">
    <source>
        <dbReference type="EMBL" id="QDV05214.1"/>
    </source>
</evidence>
<feature type="domain" description="Rhodanese" evidence="1">
    <location>
        <begin position="108"/>
        <end position="198"/>
    </location>
</feature>
<dbReference type="Gene3D" id="3.60.15.10">
    <property type="entry name" value="Ribonuclease Z/Hydroxyacylglutathione hydrolase-like"/>
    <property type="match status" value="1"/>
</dbReference>
<evidence type="ECO:0000313" key="3">
    <source>
        <dbReference type="Proteomes" id="UP000320390"/>
    </source>
</evidence>
<protein>
    <submittedName>
        <fullName evidence="2">Molybdopterin biosynthesis protein MoeB</fullName>
    </submittedName>
</protein>
<dbReference type="OrthoDB" id="9784009at2"/>
<dbReference type="SUPFAM" id="SSF56281">
    <property type="entry name" value="Metallo-hydrolase/oxidoreductase"/>
    <property type="match status" value="1"/>
</dbReference>
<dbReference type="SUPFAM" id="SSF52821">
    <property type="entry name" value="Rhodanese/Cell cycle control phosphatase"/>
    <property type="match status" value="2"/>
</dbReference>